<dbReference type="Gene3D" id="3.20.20.80">
    <property type="entry name" value="Glycosidases"/>
    <property type="match status" value="1"/>
</dbReference>
<evidence type="ECO:0000256" key="1">
    <source>
        <dbReference type="ARBA" id="ARBA00004964"/>
    </source>
</evidence>
<dbReference type="AlphaFoldDB" id="A0A1R1WY02"/>
<dbReference type="FunFam" id="2.60.40.1180:FF:000003">
    <property type="entry name" value="1,4-alpha-glucan-branching enzyme, chloroplastic/amyloplastic"/>
    <property type="match status" value="1"/>
</dbReference>
<dbReference type="PANTHER" id="PTHR43651:SF3">
    <property type="entry name" value="1,4-ALPHA-GLUCAN-BRANCHING ENZYME"/>
    <property type="match status" value="1"/>
</dbReference>
<dbReference type="OrthoDB" id="196493at2759"/>
<dbReference type="Gene3D" id="2.60.40.1180">
    <property type="entry name" value="Golgi alpha-mannosidase II"/>
    <property type="match status" value="1"/>
</dbReference>
<protein>
    <submittedName>
        <fullName evidence="3">1,4-alpha-glucan-branching enzyme</fullName>
    </submittedName>
</protein>
<dbReference type="GO" id="GO:0005978">
    <property type="term" value="P:glycogen biosynthetic process"/>
    <property type="evidence" value="ECO:0007669"/>
    <property type="project" value="TreeGrafter"/>
</dbReference>
<feature type="non-terminal residue" evidence="3">
    <location>
        <position position="1"/>
    </location>
</feature>
<dbReference type="SUPFAM" id="SSF51011">
    <property type="entry name" value="Glycosyl hydrolase domain"/>
    <property type="match status" value="1"/>
</dbReference>
<dbReference type="Pfam" id="PF02806">
    <property type="entry name" value="Alpha-amylase_C"/>
    <property type="match status" value="1"/>
</dbReference>
<dbReference type="InterPro" id="IPR013780">
    <property type="entry name" value="Glyco_hydro_b"/>
</dbReference>
<evidence type="ECO:0000313" key="3">
    <source>
        <dbReference type="EMBL" id="OMJ07227.1"/>
    </source>
</evidence>
<keyword evidence="4" id="KW-1185">Reference proteome</keyword>
<dbReference type="GO" id="GO:0043169">
    <property type="term" value="F:cation binding"/>
    <property type="evidence" value="ECO:0007669"/>
    <property type="project" value="InterPro"/>
</dbReference>
<evidence type="ECO:0000313" key="4">
    <source>
        <dbReference type="Proteomes" id="UP000187283"/>
    </source>
</evidence>
<dbReference type="Proteomes" id="UP000187283">
    <property type="component" value="Unassembled WGS sequence"/>
</dbReference>
<proteinExistence type="predicted"/>
<accession>A0A1R1WY02</accession>
<dbReference type="PANTHER" id="PTHR43651">
    <property type="entry name" value="1,4-ALPHA-GLUCAN-BRANCHING ENZYME"/>
    <property type="match status" value="1"/>
</dbReference>
<dbReference type="GO" id="GO:0003844">
    <property type="term" value="F:1,4-alpha-glucan branching enzyme activity"/>
    <property type="evidence" value="ECO:0007669"/>
    <property type="project" value="TreeGrafter"/>
</dbReference>
<name>A0A1R1WY02_9FUNG</name>
<organism evidence="3 4">
    <name type="scientific">Smittium culicis</name>
    <dbReference type="NCBI Taxonomy" id="133412"/>
    <lineage>
        <taxon>Eukaryota</taxon>
        <taxon>Fungi</taxon>
        <taxon>Fungi incertae sedis</taxon>
        <taxon>Zoopagomycota</taxon>
        <taxon>Kickxellomycotina</taxon>
        <taxon>Harpellomycetes</taxon>
        <taxon>Harpellales</taxon>
        <taxon>Legeriomycetaceae</taxon>
        <taxon>Smittium</taxon>
    </lineage>
</organism>
<comment type="caution">
    <text evidence="3">The sequence shown here is derived from an EMBL/GenBank/DDBJ whole genome shotgun (WGS) entry which is preliminary data.</text>
</comment>
<dbReference type="EMBL" id="LSSN01006094">
    <property type="protein sequence ID" value="OMJ07227.1"/>
    <property type="molecule type" value="Genomic_DNA"/>
</dbReference>
<feature type="domain" description="Alpha-amylase/branching enzyme C-terminal all beta" evidence="2">
    <location>
        <begin position="40"/>
        <end position="134"/>
    </location>
</feature>
<dbReference type="GO" id="GO:0005737">
    <property type="term" value="C:cytoplasm"/>
    <property type="evidence" value="ECO:0007669"/>
    <property type="project" value="TreeGrafter"/>
</dbReference>
<reference evidence="3 4" key="1">
    <citation type="submission" date="2017-01" db="EMBL/GenBank/DDBJ databases">
        <authorList>
            <person name="Mah S.A."/>
            <person name="Swanson W.J."/>
            <person name="Moy G.W."/>
            <person name="Vacquier V.D."/>
        </authorList>
    </citation>
    <scope>NUCLEOTIDE SEQUENCE [LARGE SCALE GENOMIC DNA]</scope>
    <source>
        <strain evidence="3 4">GSMNP</strain>
    </source>
</reference>
<dbReference type="STRING" id="133412.A0A1R1WY02"/>
<sequence>RRQFNLIDDQLLRYKYLNNFEKAISKLEEQYKWLTSNDQYTSLKHEGDKVIVFERGNLVWAFNFHPTNSYTDYRIGVPKAGTYKQVLNSDDKQFLGHNRVDPDTEYFTVNETWNNRPNYMQIYLPSRTAIVFALN</sequence>
<gene>
    <name evidence="3" type="ORF">AYI70_g12329</name>
</gene>
<evidence type="ECO:0000259" key="2">
    <source>
        <dbReference type="Pfam" id="PF02806"/>
    </source>
</evidence>
<comment type="pathway">
    <text evidence="1">Glycan biosynthesis; glycogen biosynthesis.</text>
</comment>
<dbReference type="InterPro" id="IPR006048">
    <property type="entry name" value="A-amylase/branching_C"/>
</dbReference>